<organism evidence="1 2">
    <name type="scientific">Panagrolaimus sp. ES5</name>
    <dbReference type="NCBI Taxonomy" id="591445"/>
    <lineage>
        <taxon>Eukaryota</taxon>
        <taxon>Metazoa</taxon>
        <taxon>Ecdysozoa</taxon>
        <taxon>Nematoda</taxon>
        <taxon>Chromadorea</taxon>
        <taxon>Rhabditida</taxon>
        <taxon>Tylenchina</taxon>
        <taxon>Panagrolaimomorpha</taxon>
        <taxon>Panagrolaimoidea</taxon>
        <taxon>Panagrolaimidae</taxon>
        <taxon>Panagrolaimus</taxon>
    </lineage>
</organism>
<evidence type="ECO:0000313" key="1">
    <source>
        <dbReference type="Proteomes" id="UP000887579"/>
    </source>
</evidence>
<sequence length="206" mass="23014">MKLLAALFVLTFATGVNSSFNETFAKYFMWPMAASAYSDHPELCVKDNFKQSDFKRKIEVQCDLLKEDKCAAFTAVSHSDKAIILSFRGSVDAEVSQEVIDAIIVLPISEFSGKAKVNQYFYDAFNDLWNAGIKNDFLSLKNANPGYELWITGHSLGQPYLECDEDESKNCSDSVLDLSIGDHSLYYSVTTAFTSNGCKGWNPFNQ</sequence>
<accession>A0AC34G7W5</accession>
<name>A0AC34G7W5_9BILA</name>
<evidence type="ECO:0000313" key="2">
    <source>
        <dbReference type="WBParaSite" id="ES5_v2.g25581.t1"/>
    </source>
</evidence>
<dbReference type="WBParaSite" id="ES5_v2.g25581.t1">
    <property type="protein sequence ID" value="ES5_v2.g25581.t1"/>
    <property type="gene ID" value="ES5_v2.g25581"/>
</dbReference>
<proteinExistence type="predicted"/>
<dbReference type="Proteomes" id="UP000887579">
    <property type="component" value="Unplaced"/>
</dbReference>
<reference evidence="2" key="1">
    <citation type="submission" date="2022-11" db="UniProtKB">
        <authorList>
            <consortium name="WormBaseParasite"/>
        </authorList>
    </citation>
    <scope>IDENTIFICATION</scope>
</reference>
<protein>
    <submittedName>
        <fullName evidence="2">Fungal lipase-like domain-containing protein</fullName>
    </submittedName>
</protein>